<dbReference type="EMBL" id="CABWIF010000008">
    <property type="protein sequence ID" value="VWL91891.1"/>
    <property type="molecule type" value="Genomic_DNA"/>
</dbReference>
<feature type="transmembrane region" description="Helical" evidence="6">
    <location>
        <begin position="12"/>
        <end position="32"/>
    </location>
</feature>
<feature type="transmembrane region" description="Helical" evidence="6">
    <location>
        <begin position="133"/>
        <end position="149"/>
    </location>
</feature>
<comment type="subcellular location">
    <subcellularLocation>
        <location evidence="1">Cell membrane</location>
        <topology evidence="1">Multi-pass membrane protein</topology>
    </subcellularLocation>
</comment>
<feature type="transmembrane region" description="Helical" evidence="6">
    <location>
        <begin position="44"/>
        <end position="74"/>
    </location>
</feature>
<dbReference type="Pfam" id="PF01943">
    <property type="entry name" value="Polysacc_synt"/>
    <property type="match status" value="1"/>
</dbReference>
<dbReference type="PANTHER" id="PTHR30250">
    <property type="entry name" value="PST FAMILY PREDICTED COLANIC ACID TRANSPORTER"/>
    <property type="match status" value="1"/>
</dbReference>
<keyword evidence="3 6" id="KW-0812">Transmembrane</keyword>
<dbReference type="AlphaFoldDB" id="A0A5K1ITQ1"/>
<feature type="transmembrane region" description="Helical" evidence="6">
    <location>
        <begin position="95"/>
        <end position="113"/>
    </location>
</feature>
<name>A0A5K1ITQ1_9ACTN</name>
<dbReference type="Proteomes" id="UP000368032">
    <property type="component" value="Unassembled WGS sequence"/>
</dbReference>
<evidence type="ECO:0000256" key="6">
    <source>
        <dbReference type="SAM" id="Phobius"/>
    </source>
</evidence>
<evidence type="ECO:0000313" key="7">
    <source>
        <dbReference type="EMBL" id="VWL91891.1"/>
    </source>
</evidence>
<evidence type="ECO:0000256" key="2">
    <source>
        <dbReference type="ARBA" id="ARBA00022475"/>
    </source>
</evidence>
<dbReference type="PANTHER" id="PTHR30250:SF26">
    <property type="entry name" value="PSMA PROTEIN"/>
    <property type="match status" value="1"/>
</dbReference>
<keyword evidence="5 6" id="KW-0472">Membrane</keyword>
<proteinExistence type="predicted"/>
<feature type="transmembrane region" description="Helical" evidence="6">
    <location>
        <begin position="161"/>
        <end position="184"/>
    </location>
</feature>
<evidence type="ECO:0000256" key="5">
    <source>
        <dbReference type="ARBA" id="ARBA00023136"/>
    </source>
</evidence>
<keyword evidence="2" id="KW-1003">Cell membrane</keyword>
<dbReference type="RefSeq" id="WP_152067626.1">
    <property type="nucleotide sequence ID" value="NZ_CABWIF010000008.1"/>
</dbReference>
<accession>A0A5K1ITQ1</accession>
<dbReference type="InterPro" id="IPR002797">
    <property type="entry name" value="Polysacc_synth"/>
</dbReference>
<evidence type="ECO:0000256" key="1">
    <source>
        <dbReference type="ARBA" id="ARBA00004651"/>
    </source>
</evidence>
<reference evidence="7 8" key="1">
    <citation type="submission" date="2019-10" db="EMBL/GenBank/DDBJ databases">
        <authorList>
            <person name="Wolf R A."/>
        </authorList>
    </citation>
    <scope>NUCLEOTIDE SEQUENCE [LARGE SCALE GENOMIC DNA]</scope>
    <source>
        <strain evidence="7">Collinsella_aerofaciens_DSM_13712</strain>
    </source>
</reference>
<dbReference type="GO" id="GO:0005886">
    <property type="term" value="C:plasma membrane"/>
    <property type="evidence" value="ECO:0007669"/>
    <property type="project" value="UniProtKB-SubCell"/>
</dbReference>
<protein>
    <submittedName>
        <fullName evidence="7">Polysaccharide biosynthesis protein</fullName>
    </submittedName>
</protein>
<feature type="transmembrane region" description="Helical" evidence="6">
    <location>
        <begin position="472"/>
        <end position="491"/>
    </location>
</feature>
<evidence type="ECO:0000313" key="8">
    <source>
        <dbReference type="Proteomes" id="UP000368032"/>
    </source>
</evidence>
<dbReference type="InterPro" id="IPR050833">
    <property type="entry name" value="Poly_Biosynth_Transport"/>
</dbReference>
<feature type="transmembrane region" description="Helical" evidence="6">
    <location>
        <begin position="316"/>
        <end position="337"/>
    </location>
</feature>
<feature type="transmembrane region" description="Helical" evidence="6">
    <location>
        <begin position="389"/>
        <end position="422"/>
    </location>
</feature>
<evidence type="ECO:0000256" key="3">
    <source>
        <dbReference type="ARBA" id="ARBA00022692"/>
    </source>
</evidence>
<feature type="transmembrane region" description="Helical" evidence="6">
    <location>
        <begin position="190"/>
        <end position="211"/>
    </location>
</feature>
<sequence>MANKNSRIKNALLASLTGVGEQLASYVGAFIFRTVFLYVLNANYLGISALFTNILQVFSLTELGIGSVIAFNMYKPIKECDDEECAKLLNFYKGVYRAIALITLLLGACFFPFIDSVIADPGNIPDDVNLNVIYWLFVFQSVTSYLCVYRQSLLNADQKGYVISAANSIYNICLNVIKILFLIVTANYTFVLAAGILISLVYNFGLSCYSARQYPDIIAFRDARLSNANKIRIFKETGALMCHKIGGVVLNSTDSIILSSFIGVGTVGLYSNYQLISSALDLFLNKVFGSFVPTIGNALIDARDSEKLKLYQRLRFINIWAASFCALCFYLLINPFIKIWIGDKYLLDHAVVTILSLHFFWNSSRIINVGFVNASGLFVKDKLRPLIQAVLNLVISVYAVIHVGIVGVFIGTFLSTFFTSAWREGVVLYKYLFHCSCVDYFKCYLGWFFVSLMPAIGLHILFSYIPESLLGFVIRLIIAVAAINFYFWIVFRKTESYLYMKQLLSSMTKRAFTG</sequence>
<evidence type="ECO:0000256" key="4">
    <source>
        <dbReference type="ARBA" id="ARBA00022989"/>
    </source>
</evidence>
<organism evidence="7 8">
    <name type="scientific">Collinsella aerofaciens</name>
    <dbReference type="NCBI Taxonomy" id="74426"/>
    <lineage>
        <taxon>Bacteria</taxon>
        <taxon>Bacillati</taxon>
        <taxon>Actinomycetota</taxon>
        <taxon>Coriobacteriia</taxon>
        <taxon>Coriobacteriales</taxon>
        <taxon>Coriobacteriaceae</taxon>
        <taxon>Collinsella</taxon>
    </lineage>
</organism>
<gene>
    <name evidence="7" type="ORF">CKJAJONC_01546</name>
</gene>
<keyword evidence="4 6" id="KW-1133">Transmembrane helix</keyword>
<feature type="transmembrane region" description="Helical" evidence="6">
    <location>
        <begin position="443"/>
        <end position="466"/>
    </location>
</feature>